<sequence>MATRLHLLSGSEKLPLREVFTSAWDSGSLSGYICTYVFVRFSSPCSHREIELSMENESLDKVEDSAAVRIWFKKMRLEKYDSLIERYVSELWDFTRIDPFYCNYDELPYLFDIKVDKHLFRALAQIWNSAYSCFTFGKVDLVPRVEEYTALFQYSRIQANKAYSRAANILIFLKKLMSITRMNERKEKVNIFALSIYGLVIFFKALGYKDEAVSGLLDRLDKMVTPVSTILAETFRSLNTC</sequence>
<dbReference type="PANTHER" id="PTHR48200">
    <property type="entry name" value="PROTEIN, PUTATIVE-RELATED"/>
    <property type="match status" value="1"/>
</dbReference>
<keyword evidence="4" id="KW-1185">Reference proteome</keyword>
<reference evidence="3 4" key="1">
    <citation type="journal article" date="2021" name="bioRxiv">
        <title>The Gossypium anomalum genome as a resource for cotton improvement and evolutionary analysis of hybrid incompatibility.</title>
        <authorList>
            <person name="Grover C.E."/>
            <person name="Yuan D."/>
            <person name="Arick M.A."/>
            <person name="Miller E.R."/>
            <person name="Hu G."/>
            <person name="Peterson D.G."/>
            <person name="Wendel J.F."/>
            <person name="Udall J.A."/>
        </authorList>
    </citation>
    <scope>NUCLEOTIDE SEQUENCE [LARGE SCALE GENOMIC DNA]</scope>
    <source>
        <strain evidence="3">JFW-Udall</strain>
        <tissue evidence="3">Leaf</tissue>
    </source>
</reference>
<feature type="domain" description="DUF7745" evidence="2">
    <location>
        <begin position="98"/>
        <end position="169"/>
    </location>
</feature>
<evidence type="ECO:0000259" key="2">
    <source>
        <dbReference type="Pfam" id="PF24924"/>
    </source>
</evidence>
<organism evidence="3 4">
    <name type="scientific">Gossypium anomalum</name>
    <dbReference type="NCBI Taxonomy" id="47600"/>
    <lineage>
        <taxon>Eukaryota</taxon>
        <taxon>Viridiplantae</taxon>
        <taxon>Streptophyta</taxon>
        <taxon>Embryophyta</taxon>
        <taxon>Tracheophyta</taxon>
        <taxon>Spermatophyta</taxon>
        <taxon>Magnoliopsida</taxon>
        <taxon>eudicotyledons</taxon>
        <taxon>Gunneridae</taxon>
        <taxon>Pentapetalae</taxon>
        <taxon>rosids</taxon>
        <taxon>malvids</taxon>
        <taxon>Malvales</taxon>
        <taxon>Malvaceae</taxon>
        <taxon>Malvoideae</taxon>
        <taxon>Gossypium</taxon>
    </lineage>
</organism>
<dbReference type="InterPro" id="IPR056647">
    <property type="entry name" value="DUF7745"/>
</dbReference>
<keyword evidence="1" id="KW-1133">Transmembrane helix</keyword>
<dbReference type="OrthoDB" id="968951at2759"/>
<proteinExistence type="predicted"/>
<dbReference type="AlphaFoldDB" id="A0A8J5Z3S5"/>
<protein>
    <recommendedName>
        <fullName evidence="2">DUF7745 domain-containing protein</fullName>
    </recommendedName>
</protein>
<dbReference type="Proteomes" id="UP000701853">
    <property type="component" value="Chromosome 5"/>
</dbReference>
<dbReference type="Pfam" id="PF24924">
    <property type="entry name" value="DUF7745"/>
    <property type="match status" value="1"/>
</dbReference>
<dbReference type="EMBL" id="JAHUZN010000005">
    <property type="protein sequence ID" value="KAG8493663.1"/>
    <property type="molecule type" value="Genomic_DNA"/>
</dbReference>
<dbReference type="PANTHER" id="PTHR48200:SF1">
    <property type="entry name" value="AMINOTRANSFERASE-LIKE PLANT MOBILE DOMAIN-CONTAINING PROTEIN"/>
    <property type="match status" value="1"/>
</dbReference>
<name>A0A8J5Z3S5_9ROSI</name>
<accession>A0A8J5Z3S5</accession>
<feature type="transmembrane region" description="Helical" evidence="1">
    <location>
        <begin position="189"/>
        <end position="208"/>
    </location>
</feature>
<comment type="caution">
    <text evidence="3">The sequence shown here is derived from an EMBL/GenBank/DDBJ whole genome shotgun (WGS) entry which is preliminary data.</text>
</comment>
<keyword evidence="1" id="KW-0812">Transmembrane</keyword>
<gene>
    <name evidence="3" type="ORF">CXB51_011712</name>
</gene>
<evidence type="ECO:0000313" key="3">
    <source>
        <dbReference type="EMBL" id="KAG8493663.1"/>
    </source>
</evidence>
<keyword evidence="1" id="KW-0472">Membrane</keyword>
<evidence type="ECO:0000256" key="1">
    <source>
        <dbReference type="SAM" id="Phobius"/>
    </source>
</evidence>
<evidence type="ECO:0000313" key="4">
    <source>
        <dbReference type="Proteomes" id="UP000701853"/>
    </source>
</evidence>